<keyword evidence="2" id="KW-0969">Cilium</keyword>
<evidence type="ECO:0000313" key="3">
    <source>
        <dbReference type="Proteomes" id="UP000774283"/>
    </source>
</evidence>
<dbReference type="Pfam" id="PF05130">
    <property type="entry name" value="FlgN"/>
    <property type="match status" value="1"/>
</dbReference>
<keyword evidence="1" id="KW-1005">Bacterial flagellum biogenesis</keyword>
<reference evidence="2 3" key="1">
    <citation type="submission" date="2020-04" db="EMBL/GenBank/DDBJ databases">
        <title>MicrobeNet Type strains.</title>
        <authorList>
            <person name="Nicholson A.C."/>
        </authorList>
    </citation>
    <scope>NUCLEOTIDE SEQUENCE [LARGE SCALE GENOMIC DNA]</scope>
    <source>
        <strain evidence="2 3">ATCC BAA-789</strain>
    </source>
</reference>
<accession>A0A9X5FDP2</accession>
<organism evidence="2 3">
    <name type="scientific">Sanguibacter hominis ATCC BAA-789</name>
    <dbReference type="NCBI Taxonomy" id="1312740"/>
    <lineage>
        <taxon>Bacteria</taxon>
        <taxon>Bacillati</taxon>
        <taxon>Actinomycetota</taxon>
        <taxon>Actinomycetes</taxon>
        <taxon>Micrococcales</taxon>
        <taxon>Sanguibacteraceae</taxon>
        <taxon>Sanguibacter</taxon>
    </lineage>
</organism>
<gene>
    <name evidence="2" type="ORF">HF995_13280</name>
</gene>
<dbReference type="InterPro" id="IPR007809">
    <property type="entry name" value="FlgN-like"/>
</dbReference>
<dbReference type="SUPFAM" id="SSF140566">
    <property type="entry name" value="FlgN-like"/>
    <property type="match status" value="1"/>
</dbReference>
<evidence type="ECO:0000256" key="1">
    <source>
        <dbReference type="ARBA" id="ARBA00022795"/>
    </source>
</evidence>
<name>A0A9X5FDP2_9MICO</name>
<dbReference type="GO" id="GO:0044780">
    <property type="term" value="P:bacterial-type flagellum assembly"/>
    <property type="evidence" value="ECO:0007669"/>
    <property type="project" value="InterPro"/>
</dbReference>
<dbReference type="EMBL" id="JAAXOW010000006">
    <property type="protein sequence ID" value="NKX94228.1"/>
    <property type="molecule type" value="Genomic_DNA"/>
</dbReference>
<comment type="caution">
    <text evidence="2">The sequence shown here is derived from an EMBL/GenBank/DDBJ whole genome shotgun (WGS) entry which is preliminary data.</text>
</comment>
<proteinExistence type="predicted"/>
<keyword evidence="2" id="KW-0282">Flagellum</keyword>
<keyword evidence="3" id="KW-1185">Reference proteome</keyword>
<evidence type="ECO:0000313" key="2">
    <source>
        <dbReference type="EMBL" id="NKX94228.1"/>
    </source>
</evidence>
<dbReference type="Proteomes" id="UP000774283">
    <property type="component" value="Unassembled WGS sequence"/>
</dbReference>
<keyword evidence="2" id="KW-0966">Cell projection</keyword>
<dbReference type="RefSeq" id="WP_168448296.1">
    <property type="nucleotide sequence ID" value="NZ_JAAXOW010000006.1"/>
</dbReference>
<protein>
    <submittedName>
        <fullName evidence="2">Flagellar protein FlgN</fullName>
    </submittedName>
</protein>
<dbReference type="Gene3D" id="1.20.58.300">
    <property type="entry name" value="FlgN-like"/>
    <property type="match status" value="1"/>
</dbReference>
<sequence>MGMQSLSAMLWRERQLLELLLFKLEVEQLLLTSGRSRWLAHATDEVERVLEQIRTTELGHAVESDAVAAQLGLAPGSTLAQLADAAPAPWDGLLREHRDAFIDLTGQIESLAADNRTLLTASHRAAQETLMAVTEAVQTYDATGHAGQATGSASLLDETL</sequence>
<dbReference type="InterPro" id="IPR036679">
    <property type="entry name" value="FlgN-like_sf"/>
</dbReference>
<dbReference type="AlphaFoldDB" id="A0A9X5FDP2"/>